<proteinExistence type="predicted"/>
<keyword evidence="4" id="KW-1185">Reference proteome</keyword>
<feature type="chain" id="PRO_5002895119" evidence="2">
    <location>
        <begin position="23"/>
        <end position="563"/>
    </location>
</feature>
<evidence type="ECO:0000313" key="4">
    <source>
        <dbReference type="Proteomes" id="UP000003688"/>
    </source>
</evidence>
<dbReference type="RefSeq" id="WP_007417635.1">
    <property type="nucleotide sequence ID" value="NZ_ABOX02000045.1"/>
</dbReference>
<dbReference type="EMBL" id="ABOX02000045">
    <property type="protein sequence ID" value="EEF58350.1"/>
    <property type="molecule type" value="Genomic_DNA"/>
</dbReference>
<dbReference type="Proteomes" id="UP000003688">
    <property type="component" value="Unassembled WGS sequence"/>
</dbReference>
<gene>
    <name evidence="3" type="ORF">Cflav_PD1289</name>
</gene>
<protein>
    <submittedName>
        <fullName evidence="3">Uncharacterized protein</fullName>
    </submittedName>
</protein>
<dbReference type="PROSITE" id="PS51257">
    <property type="entry name" value="PROKAR_LIPOPROTEIN"/>
    <property type="match status" value="1"/>
</dbReference>
<organism evidence="3 4">
    <name type="scientific">Pedosphaera parvula (strain Ellin514)</name>
    <dbReference type="NCBI Taxonomy" id="320771"/>
    <lineage>
        <taxon>Bacteria</taxon>
        <taxon>Pseudomonadati</taxon>
        <taxon>Verrucomicrobiota</taxon>
        <taxon>Pedosphaerae</taxon>
        <taxon>Pedosphaerales</taxon>
        <taxon>Pedosphaeraceae</taxon>
        <taxon>Pedosphaera</taxon>
    </lineage>
</organism>
<feature type="region of interest" description="Disordered" evidence="1">
    <location>
        <begin position="541"/>
        <end position="563"/>
    </location>
</feature>
<keyword evidence="2" id="KW-0732">Signal</keyword>
<reference evidence="3 4" key="1">
    <citation type="journal article" date="2011" name="J. Bacteriol.">
        <title>Genome sequence of 'Pedosphaera parvula' Ellin514, an aerobic Verrucomicrobial isolate from pasture soil.</title>
        <authorList>
            <person name="Kant R."/>
            <person name="van Passel M.W."/>
            <person name="Sangwan P."/>
            <person name="Palva A."/>
            <person name="Lucas S."/>
            <person name="Copeland A."/>
            <person name="Lapidus A."/>
            <person name="Glavina Del Rio T."/>
            <person name="Dalin E."/>
            <person name="Tice H."/>
            <person name="Bruce D."/>
            <person name="Goodwin L."/>
            <person name="Pitluck S."/>
            <person name="Chertkov O."/>
            <person name="Larimer F.W."/>
            <person name="Land M.L."/>
            <person name="Hauser L."/>
            <person name="Brettin T.S."/>
            <person name="Detter J.C."/>
            <person name="Han S."/>
            <person name="de Vos W.M."/>
            <person name="Janssen P.H."/>
            <person name="Smidt H."/>
        </authorList>
    </citation>
    <scope>NUCLEOTIDE SEQUENCE [LARGE SCALE GENOMIC DNA]</scope>
    <source>
        <strain evidence="3 4">Ellin514</strain>
    </source>
</reference>
<evidence type="ECO:0000313" key="3">
    <source>
        <dbReference type="EMBL" id="EEF58350.1"/>
    </source>
</evidence>
<dbReference type="STRING" id="320771.Cflav_PD1289"/>
<feature type="signal peptide" evidence="2">
    <location>
        <begin position="1"/>
        <end position="22"/>
    </location>
</feature>
<dbReference type="AlphaFoldDB" id="B9XP99"/>
<accession>B9XP99</accession>
<evidence type="ECO:0000256" key="1">
    <source>
        <dbReference type="SAM" id="MobiDB-lite"/>
    </source>
</evidence>
<evidence type="ECO:0000256" key="2">
    <source>
        <dbReference type="SAM" id="SignalP"/>
    </source>
</evidence>
<comment type="caution">
    <text evidence="3">The sequence shown here is derived from an EMBL/GenBank/DDBJ whole genome shotgun (WGS) entry which is preliminary data.</text>
</comment>
<name>B9XP99_PEDPL</name>
<sequence length="563" mass="62975" precursor="true">MRLYLILFALVGVGLASGCDKAVTESKKPGIAMVVPAAVTNKPEAEVRLHFIGTAQAMADTNSARLKEMGDLPASKDLLEEMLQKLATTPYRLFKDKFDNNAKPSAELIRPLVEDVLRAESYTEMRAMTKVIPEMLIAVQLDNARAEVWRTNIATVLKSWTHLSTIDIEVNGYKGWELKKHKDPNVIRLIRAGDWVVFGWGQDQIQLLPGMLEKIKSNGRPVDVEKDSLLHAWVNGPALNVYQPTNLPVKFPITDITLANHKDYFRTSVKMDFAEPLNMTLDPWQVPTNLIHDPLIFFLGVRGIGPWLKQFPQTQALNLDTIPNQYFGWAMDKVPLETSIIAPVQNGTNLMQQLGPLLLSRYNPFLEQKHIGQLLWKTNQNQILWAGLPMLSPNLKLYSAPSGDFLRLEVFPNPAVKDPLPTEILTQIMSKTNLFYYDWEVTGERLPQLRGLSDFYCILSGKAFVGPNALVQKWLDVMAPKLGNCGTVGTVTSPTELTFVRNASIGLSALELTLLKRWVASPNFPINAQIERVRPNLKNRSTNGPVAVPQLMPVPDTNSATKQ</sequence>